<comment type="caution">
    <text evidence="4">The sequence shown here is derived from an EMBL/GenBank/DDBJ whole genome shotgun (WGS) entry which is preliminary data.</text>
</comment>
<dbReference type="EMBL" id="CAJVPQ010000121">
    <property type="protein sequence ID" value="CAG8447911.1"/>
    <property type="molecule type" value="Genomic_DNA"/>
</dbReference>
<feature type="region of interest" description="Disordered" evidence="1">
    <location>
        <begin position="181"/>
        <end position="203"/>
    </location>
</feature>
<keyword evidence="2" id="KW-1133">Transmembrane helix</keyword>
<keyword evidence="3" id="KW-0732">Signal</keyword>
<feature type="chain" id="PRO_5040189173" evidence="3">
    <location>
        <begin position="20"/>
        <end position="241"/>
    </location>
</feature>
<dbReference type="Proteomes" id="UP000789570">
    <property type="component" value="Unassembled WGS sequence"/>
</dbReference>
<proteinExistence type="predicted"/>
<feature type="signal peptide" evidence="3">
    <location>
        <begin position="1"/>
        <end position="19"/>
    </location>
</feature>
<gene>
    <name evidence="4" type="ORF">FCALED_LOCUS1031</name>
</gene>
<protein>
    <submittedName>
        <fullName evidence="4">132_t:CDS:1</fullName>
    </submittedName>
</protein>
<name>A0A9N8YTF6_9GLOM</name>
<evidence type="ECO:0000313" key="4">
    <source>
        <dbReference type="EMBL" id="CAG8447911.1"/>
    </source>
</evidence>
<keyword evidence="5" id="KW-1185">Reference proteome</keyword>
<reference evidence="4" key="1">
    <citation type="submission" date="2021-06" db="EMBL/GenBank/DDBJ databases">
        <authorList>
            <person name="Kallberg Y."/>
            <person name="Tangrot J."/>
            <person name="Rosling A."/>
        </authorList>
    </citation>
    <scope>NUCLEOTIDE SEQUENCE</scope>
    <source>
        <strain evidence="4">UK204</strain>
    </source>
</reference>
<accession>A0A9N8YTF6</accession>
<keyword evidence="2" id="KW-0472">Membrane</keyword>
<keyword evidence="2" id="KW-0812">Transmembrane</keyword>
<sequence>MSLIKIALFLSSLFISVLSQSPSQPPVDLGAVVEPYQTANVPANNGTWRICGKTKTKSVSYSVREVPDSTSITPGFGIESKGIPVGKTSLTGSGIVTFVATSDNAINIANHSTIYRYVPSLSCETVVTKCDQDTGNILIEFSDIHCLVVKNTFSNPQKIKVAFSESVTVFQNGGFTSPNKSGGNTKAYVPDKSGGNTDKSDANTNKTSGSNNYIITTGFCICILILFFLFRLRLCPFIRKK</sequence>
<organism evidence="4 5">
    <name type="scientific">Funneliformis caledonium</name>
    <dbReference type="NCBI Taxonomy" id="1117310"/>
    <lineage>
        <taxon>Eukaryota</taxon>
        <taxon>Fungi</taxon>
        <taxon>Fungi incertae sedis</taxon>
        <taxon>Mucoromycota</taxon>
        <taxon>Glomeromycotina</taxon>
        <taxon>Glomeromycetes</taxon>
        <taxon>Glomerales</taxon>
        <taxon>Glomeraceae</taxon>
        <taxon>Funneliformis</taxon>
    </lineage>
</organism>
<dbReference type="OrthoDB" id="2338737at2759"/>
<feature type="compositionally biased region" description="Polar residues" evidence="1">
    <location>
        <begin position="194"/>
        <end position="203"/>
    </location>
</feature>
<dbReference type="AlphaFoldDB" id="A0A9N8YTF6"/>
<feature type="transmembrane region" description="Helical" evidence="2">
    <location>
        <begin position="213"/>
        <end position="232"/>
    </location>
</feature>
<evidence type="ECO:0000313" key="5">
    <source>
        <dbReference type="Proteomes" id="UP000789570"/>
    </source>
</evidence>
<evidence type="ECO:0000256" key="1">
    <source>
        <dbReference type="SAM" id="MobiDB-lite"/>
    </source>
</evidence>
<evidence type="ECO:0000256" key="3">
    <source>
        <dbReference type="SAM" id="SignalP"/>
    </source>
</evidence>
<evidence type="ECO:0000256" key="2">
    <source>
        <dbReference type="SAM" id="Phobius"/>
    </source>
</evidence>